<organism evidence="2 3">
    <name type="scientific">Vibrio aquaticus</name>
    <dbReference type="NCBI Taxonomy" id="2496559"/>
    <lineage>
        <taxon>Bacteria</taxon>
        <taxon>Pseudomonadati</taxon>
        <taxon>Pseudomonadota</taxon>
        <taxon>Gammaproteobacteria</taxon>
        <taxon>Vibrionales</taxon>
        <taxon>Vibrionaceae</taxon>
        <taxon>Vibrio</taxon>
    </lineage>
</organism>
<feature type="transmembrane region" description="Helical" evidence="1">
    <location>
        <begin position="20"/>
        <end position="39"/>
    </location>
</feature>
<sequence>MSWSSAQKPNNKFKQIRNAWHFWFESALVFTAQCFRYVAALLTT</sequence>
<accession>A0A432CRS4</accession>
<gene>
    <name evidence="2" type="ORF">EJ063_19720</name>
</gene>
<keyword evidence="1" id="KW-0472">Membrane</keyword>
<evidence type="ECO:0000256" key="1">
    <source>
        <dbReference type="SAM" id="Phobius"/>
    </source>
</evidence>
<evidence type="ECO:0000313" key="2">
    <source>
        <dbReference type="EMBL" id="RTZ13581.1"/>
    </source>
</evidence>
<protein>
    <submittedName>
        <fullName evidence="2">DUF3265 domain-containing protein</fullName>
    </submittedName>
</protein>
<keyword evidence="1" id="KW-0812">Transmembrane</keyword>
<name>A0A432CRS4_9VIBR</name>
<proteinExistence type="predicted"/>
<reference evidence="2 3" key="1">
    <citation type="submission" date="2018-12" db="EMBL/GenBank/DDBJ databases">
        <title>Vibrio sp. isolated from China Sea.</title>
        <authorList>
            <person name="Li Y."/>
        </authorList>
    </citation>
    <scope>NUCLEOTIDE SEQUENCE [LARGE SCALE GENOMIC DNA]</scope>
    <source>
        <strain evidence="2 3">BEI207</strain>
    </source>
</reference>
<keyword evidence="1" id="KW-1133">Transmembrane helix</keyword>
<dbReference type="EMBL" id="RXZH01000019">
    <property type="protein sequence ID" value="RTZ13581.1"/>
    <property type="molecule type" value="Genomic_DNA"/>
</dbReference>
<dbReference type="AlphaFoldDB" id="A0A432CRS4"/>
<keyword evidence="3" id="KW-1185">Reference proteome</keyword>
<dbReference type="Proteomes" id="UP000268973">
    <property type="component" value="Unassembled WGS sequence"/>
</dbReference>
<comment type="caution">
    <text evidence="2">The sequence shown here is derived from an EMBL/GenBank/DDBJ whole genome shotgun (WGS) entry which is preliminary data.</text>
</comment>
<evidence type="ECO:0000313" key="3">
    <source>
        <dbReference type="Proteomes" id="UP000268973"/>
    </source>
</evidence>